<evidence type="ECO:0000256" key="2">
    <source>
        <dbReference type="SAM" id="Phobius"/>
    </source>
</evidence>
<gene>
    <name evidence="3" type="ORF">ACFPN6_10165</name>
</gene>
<accession>A0ABW0D3N5</accession>
<feature type="compositionally biased region" description="Low complexity" evidence="1">
    <location>
        <begin position="53"/>
        <end position="66"/>
    </location>
</feature>
<protein>
    <submittedName>
        <fullName evidence="3">Uncharacterized protein</fullName>
    </submittedName>
</protein>
<proteinExistence type="predicted"/>
<evidence type="ECO:0000313" key="4">
    <source>
        <dbReference type="Proteomes" id="UP001596156"/>
    </source>
</evidence>
<feature type="compositionally biased region" description="Basic and acidic residues" evidence="1">
    <location>
        <begin position="1"/>
        <end position="15"/>
    </location>
</feature>
<name>A0ABW0D3N5_STRFI</name>
<sequence length="111" mass="11084">MPRRPDADAGIERPDTAGVGGLPDAPRERDGDTVSRAPGSGDTVPRAPTSQGAVPVPSAPSQAPAPGTVTSAERSVEPALRILPLGSGLVLIGLGLGLAFVALRMRQGGLS</sequence>
<comment type="caution">
    <text evidence="3">The sequence shown here is derived from an EMBL/GenBank/DDBJ whole genome shotgun (WGS) entry which is preliminary data.</text>
</comment>
<dbReference type="EMBL" id="JBHSKL010000011">
    <property type="protein sequence ID" value="MFC5224964.1"/>
    <property type="molecule type" value="Genomic_DNA"/>
</dbReference>
<organism evidence="3 4">
    <name type="scientific">Streptomyces fimbriatus</name>
    <dbReference type="NCBI Taxonomy" id="68197"/>
    <lineage>
        <taxon>Bacteria</taxon>
        <taxon>Bacillati</taxon>
        <taxon>Actinomycetota</taxon>
        <taxon>Actinomycetes</taxon>
        <taxon>Kitasatosporales</taxon>
        <taxon>Streptomycetaceae</taxon>
        <taxon>Streptomyces</taxon>
    </lineage>
</organism>
<keyword evidence="2" id="KW-0472">Membrane</keyword>
<dbReference type="RefSeq" id="WP_344643463.1">
    <property type="nucleotide sequence ID" value="NZ_BAAASS010000004.1"/>
</dbReference>
<keyword evidence="4" id="KW-1185">Reference proteome</keyword>
<keyword evidence="2" id="KW-1133">Transmembrane helix</keyword>
<reference evidence="4" key="1">
    <citation type="journal article" date="2019" name="Int. J. Syst. Evol. Microbiol.">
        <title>The Global Catalogue of Microorganisms (GCM) 10K type strain sequencing project: providing services to taxonomists for standard genome sequencing and annotation.</title>
        <authorList>
            <consortium name="The Broad Institute Genomics Platform"/>
            <consortium name="The Broad Institute Genome Sequencing Center for Infectious Disease"/>
            <person name="Wu L."/>
            <person name="Ma J."/>
        </authorList>
    </citation>
    <scope>NUCLEOTIDE SEQUENCE [LARGE SCALE GENOMIC DNA]</scope>
    <source>
        <strain evidence="4">CCM 8479</strain>
    </source>
</reference>
<evidence type="ECO:0000256" key="1">
    <source>
        <dbReference type="SAM" id="MobiDB-lite"/>
    </source>
</evidence>
<dbReference type="Proteomes" id="UP001596156">
    <property type="component" value="Unassembled WGS sequence"/>
</dbReference>
<keyword evidence="2" id="KW-0812">Transmembrane</keyword>
<evidence type="ECO:0000313" key="3">
    <source>
        <dbReference type="EMBL" id="MFC5224964.1"/>
    </source>
</evidence>
<feature type="region of interest" description="Disordered" evidence="1">
    <location>
        <begin position="1"/>
        <end position="74"/>
    </location>
</feature>
<feature type="transmembrane region" description="Helical" evidence="2">
    <location>
        <begin position="82"/>
        <end position="103"/>
    </location>
</feature>